<dbReference type="NCBIfam" id="TIGR00017">
    <property type="entry name" value="cmk"/>
    <property type="match status" value="1"/>
</dbReference>
<dbReference type="GO" id="GO:0036431">
    <property type="term" value="F:dCMP kinase activity"/>
    <property type="evidence" value="ECO:0007669"/>
    <property type="project" value="InterPro"/>
</dbReference>
<dbReference type="PANTHER" id="PTHR21299:SF2">
    <property type="entry name" value="CYTIDYLATE KINASE"/>
    <property type="match status" value="1"/>
</dbReference>
<keyword evidence="5 10" id="KW-0547">Nucleotide-binding</keyword>
<dbReference type="InterPro" id="IPR011994">
    <property type="entry name" value="Cytidylate_kinase_dom"/>
</dbReference>
<dbReference type="GO" id="GO:0005524">
    <property type="term" value="F:ATP binding"/>
    <property type="evidence" value="ECO:0007669"/>
    <property type="project" value="UniProtKB-UniRule"/>
</dbReference>
<protein>
    <recommendedName>
        <fullName evidence="10">Cytidylate kinase</fullName>
        <shortName evidence="10">CK</shortName>
        <ecNumber evidence="10">2.7.4.25</ecNumber>
    </recommendedName>
    <alternativeName>
        <fullName evidence="10">Cytidine monophosphate kinase</fullName>
        <shortName evidence="10">CMP kinase</shortName>
    </alternativeName>
</protein>
<evidence type="ECO:0000256" key="6">
    <source>
        <dbReference type="ARBA" id="ARBA00022777"/>
    </source>
</evidence>
<feature type="domain" description="Cytidylate kinase" evidence="11">
    <location>
        <begin position="9"/>
        <end position="222"/>
    </location>
</feature>
<reference evidence="12 13" key="1">
    <citation type="submission" date="2019-07" db="EMBL/GenBank/DDBJ databases">
        <title>Genomic Encyclopedia of Type Strains, Phase I: the one thousand microbial genomes (KMG-I) project.</title>
        <authorList>
            <person name="Kyrpides N."/>
        </authorList>
    </citation>
    <scope>NUCLEOTIDE SEQUENCE [LARGE SCALE GENOMIC DNA]</scope>
    <source>
        <strain evidence="12 13">DSM 375</strain>
    </source>
</reference>
<dbReference type="InterPro" id="IPR003136">
    <property type="entry name" value="Cytidylate_kin"/>
</dbReference>
<evidence type="ECO:0000313" key="12">
    <source>
        <dbReference type="EMBL" id="TWH64969.1"/>
    </source>
</evidence>
<dbReference type="GO" id="GO:0005829">
    <property type="term" value="C:cytosol"/>
    <property type="evidence" value="ECO:0007669"/>
    <property type="project" value="TreeGrafter"/>
</dbReference>
<evidence type="ECO:0000256" key="10">
    <source>
        <dbReference type="HAMAP-Rule" id="MF_00238"/>
    </source>
</evidence>
<evidence type="ECO:0000256" key="8">
    <source>
        <dbReference type="ARBA" id="ARBA00047615"/>
    </source>
</evidence>
<comment type="catalytic activity">
    <reaction evidence="8 10">
        <text>dCMP + ATP = dCDP + ADP</text>
        <dbReference type="Rhea" id="RHEA:25094"/>
        <dbReference type="ChEBI" id="CHEBI:30616"/>
        <dbReference type="ChEBI" id="CHEBI:57566"/>
        <dbReference type="ChEBI" id="CHEBI:58593"/>
        <dbReference type="ChEBI" id="CHEBI:456216"/>
        <dbReference type="EC" id="2.7.4.25"/>
    </reaction>
</comment>
<evidence type="ECO:0000256" key="5">
    <source>
        <dbReference type="ARBA" id="ARBA00022741"/>
    </source>
</evidence>
<evidence type="ECO:0000256" key="2">
    <source>
        <dbReference type="ARBA" id="ARBA00009427"/>
    </source>
</evidence>
<evidence type="ECO:0000259" key="11">
    <source>
        <dbReference type="Pfam" id="PF02224"/>
    </source>
</evidence>
<dbReference type="Gene3D" id="3.40.50.300">
    <property type="entry name" value="P-loop containing nucleotide triphosphate hydrolases"/>
    <property type="match status" value="1"/>
</dbReference>
<keyword evidence="13" id="KW-1185">Reference proteome</keyword>
<comment type="caution">
    <text evidence="12">The sequence shown here is derived from an EMBL/GenBank/DDBJ whole genome shotgun (WGS) entry which is preliminary data.</text>
</comment>
<keyword evidence="6 10" id="KW-0418">Kinase</keyword>
<comment type="subcellular location">
    <subcellularLocation>
        <location evidence="1 10">Cytoplasm</location>
    </subcellularLocation>
</comment>
<dbReference type="AlphaFoldDB" id="A0A562I1P6"/>
<dbReference type="PANTHER" id="PTHR21299">
    <property type="entry name" value="CYTIDYLATE KINASE/PANTOATE-BETA-ALANINE LIGASE"/>
    <property type="match status" value="1"/>
</dbReference>
<evidence type="ECO:0000313" key="13">
    <source>
        <dbReference type="Proteomes" id="UP000319627"/>
    </source>
</evidence>
<dbReference type="EC" id="2.7.4.25" evidence="10"/>
<dbReference type="InterPro" id="IPR027417">
    <property type="entry name" value="P-loop_NTPase"/>
</dbReference>
<gene>
    <name evidence="10" type="primary">cmk</name>
    <name evidence="12" type="ORF">LX59_01911</name>
</gene>
<proteinExistence type="inferred from homology"/>
<dbReference type="RefSeq" id="WP_144571614.1">
    <property type="nucleotide sequence ID" value="NZ_VLKG01000006.1"/>
</dbReference>
<evidence type="ECO:0000256" key="1">
    <source>
        <dbReference type="ARBA" id="ARBA00004496"/>
    </source>
</evidence>
<dbReference type="CDD" id="cd02020">
    <property type="entry name" value="CMPK"/>
    <property type="match status" value="1"/>
</dbReference>
<dbReference type="GO" id="GO:0015949">
    <property type="term" value="P:nucleobase-containing small molecule interconversion"/>
    <property type="evidence" value="ECO:0007669"/>
    <property type="project" value="TreeGrafter"/>
</dbReference>
<comment type="similarity">
    <text evidence="2 10">Belongs to the cytidylate kinase family. Type 1 subfamily.</text>
</comment>
<dbReference type="Proteomes" id="UP000319627">
    <property type="component" value="Unassembled WGS sequence"/>
</dbReference>
<dbReference type="GO" id="GO:0036430">
    <property type="term" value="F:CMP kinase activity"/>
    <property type="evidence" value="ECO:0007669"/>
    <property type="project" value="RHEA"/>
</dbReference>
<dbReference type="OrthoDB" id="9807434at2"/>
<evidence type="ECO:0000256" key="3">
    <source>
        <dbReference type="ARBA" id="ARBA00022490"/>
    </source>
</evidence>
<accession>A0A562I1P6</accession>
<dbReference type="HAMAP" id="MF_00238">
    <property type="entry name" value="Cytidyl_kinase_type1"/>
    <property type="match status" value="1"/>
</dbReference>
<keyword evidence="4 10" id="KW-0808">Transferase</keyword>
<dbReference type="EMBL" id="VLKG01000006">
    <property type="protein sequence ID" value="TWH64969.1"/>
    <property type="molecule type" value="Genomic_DNA"/>
</dbReference>
<name>A0A562I1P6_9GAMM</name>
<dbReference type="GO" id="GO:0006220">
    <property type="term" value="P:pyrimidine nucleotide metabolic process"/>
    <property type="evidence" value="ECO:0007669"/>
    <property type="project" value="UniProtKB-UniRule"/>
</dbReference>
<dbReference type="Pfam" id="PF02224">
    <property type="entry name" value="Cytidylate_kin"/>
    <property type="match status" value="1"/>
</dbReference>
<comment type="catalytic activity">
    <reaction evidence="9 10">
        <text>CMP + ATP = CDP + ADP</text>
        <dbReference type="Rhea" id="RHEA:11600"/>
        <dbReference type="ChEBI" id="CHEBI:30616"/>
        <dbReference type="ChEBI" id="CHEBI:58069"/>
        <dbReference type="ChEBI" id="CHEBI:60377"/>
        <dbReference type="ChEBI" id="CHEBI:456216"/>
        <dbReference type="EC" id="2.7.4.25"/>
    </reaction>
</comment>
<dbReference type="SUPFAM" id="SSF52540">
    <property type="entry name" value="P-loop containing nucleoside triphosphate hydrolases"/>
    <property type="match status" value="1"/>
</dbReference>
<feature type="binding site" evidence="10">
    <location>
        <begin position="13"/>
        <end position="21"/>
    </location>
    <ligand>
        <name>ATP</name>
        <dbReference type="ChEBI" id="CHEBI:30616"/>
    </ligand>
</feature>
<sequence>MSASIIPVIAIDGPSGSGKGTIASLLARHLGWSLLDSGAIYRLVALAAEYHQIPLDQEAKLSELAAGLDVRFIPATEQSPANILLEGQSVTDCIRTEQVGAGASKVAALPQVRAALLQRQRDFRQTPGLIADGRDMGTVVFPDAPLKIFLTASAEERARRRYLQLKDKSPDVTLTSLLGEINARDARDTQRAIAPLVAAPDALSLDSTSLSIDQVLKYILDAAIQRNLCAERQV</sequence>
<evidence type="ECO:0000256" key="7">
    <source>
        <dbReference type="ARBA" id="ARBA00022840"/>
    </source>
</evidence>
<evidence type="ECO:0000256" key="9">
    <source>
        <dbReference type="ARBA" id="ARBA00048478"/>
    </source>
</evidence>
<dbReference type="FunFam" id="3.40.50.300:FF:000262">
    <property type="entry name" value="Cytidylate kinase"/>
    <property type="match status" value="1"/>
</dbReference>
<organism evidence="12 13">
    <name type="scientific">Azomonas agilis</name>
    <dbReference type="NCBI Taxonomy" id="116849"/>
    <lineage>
        <taxon>Bacteria</taxon>
        <taxon>Pseudomonadati</taxon>
        <taxon>Pseudomonadota</taxon>
        <taxon>Gammaproteobacteria</taxon>
        <taxon>Pseudomonadales</taxon>
        <taxon>Pseudomonadaceae</taxon>
        <taxon>Azomonas</taxon>
    </lineage>
</organism>
<keyword evidence="3 10" id="KW-0963">Cytoplasm</keyword>
<keyword evidence="7 10" id="KW-0067">ATP-binding</keyword>
<evidence type="ECO:0000256" key="4">
    <source>
        <dbReference type="ARBA" id="ARBA00022679"/>
    </source>
</evidence>